<evidence type="ECO:0000256" key="3">
    <source>
        <dbReference type="ARBA" id="ARBA00022553"/>
    </source>
</evidence>
<evidence type="ECO:0000256" key="5">
    <source>
        <dbReference type="ARBA" id="ARBA00022801"/>
    </source>
</evidence>
<dbReference type="Gene3D" id="3.20.20.140">
    <property type="entry name" value="Metal-dependent hydrolases"/>
    <property type="match status" value="1"/>
</dbReference>
<reference evidence="11" key="2">
    <citation type="journal article" date="2019" name="Mol. Plant Microbe Interact.">
        <title>Genome sequence resources for four phytopathogenic fungi from the Colletotrichum orbiculare species complex.</title>
        <authorList>
            <person name="Gan P."/>
            <person name="Tsushima A."/>
            <person name="Narusaka M."/>
            <person name="Narusaka Y."/>
            <person name="Takano Y."/>
            <person name="Kubo Y."/>
            <person name="Shirasu K."/>
        </authorList>
    </citation>
    <scope>GENOME REANNOTATION</scope>
    <source>
        <strain evidence="11">104-T / ATCC 96160 / CBS 514.97 / LARS 414 / MAFF 240422</strain>
    </source>
</reference>
<dbReference type="Pfam" id="PF01979">
    <property type="entry name" value="Amidohydro_1"/>
    <property type="match status" value="1"/>
</dbReference>
<comment type="catalytic activity">
    <reaction evidence="6">
        <text>5,6-dihydrouracil + H2O = 3-(carbamoylamino)propanoate + H(+)</text>
        <dbReference type="Rhea" id="RHEA:16121"/>
        <dbReference type="ChEBI" id="CHEBI:11892"/>
        <dbReference type="ChEBI" id="CHEBI:15377"/>
        <dbReference type="ChEBI" id="CHEBI:15378"/>
        <dbReference type="ChEBI" id="CHEBI:15901"/>
        <dbReference type="EC" id="3.5.2.2"/>
    </reaction>
</comment>
<evidence type="ECO:0000259" key="9">
    <source>
        <dbReference type="Pfam" id="PF01979"/>
    </source>
</evidence>
<dbReference type="InterPro" id="IPR032466">
    <property type="entry name" value="Metal_Hydrolase"/>
</dbReference>
<dbReference type="NCBIfam" id="TIGR02033">
    <property type="entry name" value="D-hydantoinase"/>
    <property type="match status" value="1"/>
</dbReference>
<dbReference type="InterPro" id="IPR011059">
    <property type="entry name" value="Metal-dep_hydrolase_composite"/>
</dbReference>
<dbReference type="HOGENOM" id="CLU_015572_2_0_1"/>
<dbReference type="eggNOG" id="KOG2584">
    <property type="taxonomic scope" value="Eukaryota"/>
</dbReference>
<dbReference type="STRING" id="1213857.N4V7F3"/>
<dbReference type="InterPro" id="IPR011778">
    <property type="entry name" value="Hydantoinase/dihydroPyrase"/>
</dbReference>
<dbReference type="OrthoDB" id="1924787at2759"/>
<organism evidence="10 11">
    <name type="scientific">Colletotrichum orbiculare (strain 104-T / ATCC 96160 / CBS 514.97 / LARS 414 / MAFF 240422)</name>
    <name type="common">Cucumber anthracnose fungus</name>
    <name type="synonym">Colletotrichum lagenarium</name>
    <dbReference type="NCBI Taxonomy" id="1213857"/>
    <lineage>
        <taxon>Eukaryota</taxon>
        <taxon>Fungi</taxon>
        <taxon>Dikarya</taxon>
        <taxon>Ascomycota</taxon>
        <taxon>Pezizomycotina</taxon>
        <taxon>Sordariomycetes</taxon>
        <taxon>Hypocreomycetidae</taxon>
        <taxon>Glomerellales</taxon>
        <taxon>Glomerellaceae</taxon>
        <taxon>Colletotrichum</taxon>
        <taxon>Colletotrichum orbiculare species complex</taxon>
    </lineage>
</organism>
<comment type="similarity">
    <text evidence="2">Belongs to the metallo-dependent hydrolases superfamily. Hydantoinase/dihydropyrimidinase family.</text>
</comment>
<evidence type="ECO:0000256" key="4">
    <source>
        <dbReference type="ARBA" id="ARBA00022723"/>
    </source>
</evidence>
<proteinExistence type="inferred from homology"/>
<reference evidence="11" key="1">
    <citation type="journal article" date="2013" name="New Phytol.">
        <title>Comparative genomic and transcriptomic analyses reveal the hemibiotrophic stage shift of Colletotrichum fungi.</title>
        <authorList>
            <person name="Gan P."/>
            <person name="Ikeda K."/>
            <person name="Irieda H."/>
            <person name="Narusaka M."/>
            <person name="O'Connell R.J."/>
            <person name="Narusaka Y."/>
            <person name="Takano Y."/>
            <person name="Kubo Y."/>
            <person name="Shirasu K."/>
        </authorList>
    </citation>
    <scope>NUCLEOTIDE SEQUENCE [LARGE SCALE GENOMIC DNA]</scope>
    <source>
        <strain evidence="11">104-T / ATCC 96160 / CBS 514.97 / LARS 414 / MAFF 240422</strain>
    </source>
</reference>
<dbReference type="Proteomes" id="UP000014480">
    <property type="component" value="Unassembled WGS sequence"/>
</dbReference>
<keyword evidence="4" id="KW-0479">Metal-binding</keyword>
<evidence type="ECO:0000313" key="10">
    <source>
        <dbReference type="EMBL" id="TDZ16795.1"/>
    </source>
</evidence>
<dbReference type="GO" id="GO:0046872">
    <property type="term" value="F:metal ion binding"/>
    <property type="evidence" value="ECO:0007669"/>
    <property type="project" value="UniProtKB-KW"/>
</dbReference>
<evidence type="ECO:0000256" key="2">
    <source>
        <dbReference type="ARBA" id="ARBA00008829"/>
    </source>
</evidence>
<comment type="caution">
    <text evidence="10">The sequence shown here is derived from an EMBL/GenBank/DDBJ whole genome shotgun (WGS) entry which is preliminary data.</text>
</comment>
<accession>N4V7F3</accession>
<gene>
    <name evidence="10" type="primary">PYD2</name>
    <name evidence="10" type="ORF">Cob_v010404</name>
</gene>
<dbReference type="SUPFAM" id="SSF51556">
    <property type="entry name" value="Metallo-dependent hydrolases"/>
    <property type="match status" value="1"/>
</dbReference>
<dbReference type="EMBL" id="AMCV02000033">
    <property type="protein sequence ID" value="TDZ16795.1"/>
    <property type="molecule type" value="Genomic_DNA"/>
</dbReference>
<comment type="cofactor">
    <cofactor evidence="1">
        <name>Zn(2+)</name>
        <dbReference type="ChEBI" id="CHEBI:29105"/>
    </cofactor>
</comment>
<evidence type="ECO:0000313" key="11">
    <source>
        <dbReference type="Proteomes" id="UP000014480"/>
    </source>
</evidence>
<keyword evidence="3" id="KW-0597">Phosphoprotein</keyword>
<dbReference type="FunFam" id="3.20.20.140:FF:000217">
    <property type="entry name" value="Dihydropyrimidinase-related protein 1"/>
    <property type="match status" value="1"/>
</dbReference>
<keyword evidence="5" id="KW-0378">Hydrolase</keyword>
<evidence type="ECO:0000256" key="8">
    <source>
        <dbReference type="PIRSR" id="PIRSR611778-50"/>
    </source>
</evidence>
<evidence type="ECO:0000256" key="7">
    <source>
        <dbReference type="ARBA" id="ARBA00039113"/>
    </source>
</evidence>
<dbReference type="InterPro" id="IPR006680">
    <property type="entry name" value="Amidohydro-rel"/>
</dbReference>
<dbReference type="InterPro" id="IPR050378">
    <property type="entry name" value="Metallo-dep_Hydrolases_sf"/>
</dbReference>
<dbReference type="GO" id="GO:0004157">
    <property type="term" value="F:dihydropyrimidinase activity"/>
    <property type="evidence" value="ECO:0007669"/>
    <property type="project" value="UniProtKB-EC"/>
</dbReference>
<evidence type="ECO:0000256" key="1">
    <source>
        <dbReference type="ARBA" id="ARBA00001947"/>
    </source>
</evidence>
<dbReference type="EC" id="3.5.2.2" evidence="7"/>
<evidence type="ECO:0000256" key="6">
    <source>
        <dbReference type="ARBA" id="ARBA00036696"/>
    </source>
</evidence>
<feature type="modified residue" description="N6-carboxylysine" evidence="8">
    <location>
        <position position="154"/>
    </location>
</feature>
<keyword evidence="11" id="KW-1185">Reference proteome</keyword>
<dbReference type="SUPFAM" id="SSF51338">
    <property type="entry name" value="Composite domain of metallo-dependent hydrolases"/>
    <property type="match status" value="1"/>
</dbReference>
<comment type="PTM">
    <text evidence="8">Carbamylation allows a single lysine to coordinate two divalent metal cations.</text>
</comment>
<name>N4V7F3_COLOR</name>
<dbReference type="GO" id="GO:0005737">
    <property type="term" value="C:cytoplasm"/>
    <property type="evidence" value="ECO:0007669"/>
    <property type="project" value="InterPro"/>
</dbReference>
<dbReference type="AlphaFoldDB" id="N4V7F3"/>
<dbReference type="PANTHER" id="PTHR11647:SF1">
    <property type="entry name" value="COLLAPSIN RESPONSE MEDIATOR PROTEIN"/>
    <property type="match status" value="1"/>
</dbReference>
<sequence>MEVDLIIENATVVTASDVNSNQEIVVRDGKILAVGQNLKSIFSAKQTIDAQNGFVMPGGVDSHVHLDQDNSPTGDNFESGTRSAIAGGTTTILAFATQDRSQTSLHPAVSDYHSRARAKSYCDYGFHIILTNPTRTILRDELPRHVEQGITSVKLYMTYEPMRLRDGEILDVMMATRTLGMTTMVHAENADMIGWITARLAEQDLTAPYYHAVSRPAIAEDEATYRVIALAELSDAPVLIVHMSSRTAAAHVRAAQTRLLPVHAETCPHYLYLTADALRPDDPAHDAFSGAKHICSPPLREDRMDLEAMWAGIVNGTFTMFSSDHAPSKYDHPSGKKAGLAGDGAMRYDKVPNGLPGVETRLPVLFQGGVLSGRVTPQKFVEVTAANPAKLYGLGSRKGTIAAGYDADFVVWYPTAEQAGAAAEAAMEPFELGNEMLHHDIDYSPFEGMRFDNWPRYTVVRGCVVWDRDNGGVVGEMGYGEFLRRGKSTLSKPRNQWVNEFQPVPEVTK</sequence>
<dbReference type="PANTHER" id="PTHR11647">
    <property type="entry name" value="HYDRANTOINASE/DIHYDROPYRIMIDINASE FAMILY MEMBER"/>
    <property type="match status" value="1"/>
</dbReference>
<protein>
    <recommendedName>
        <fullName evidence="7">dihydropyrimidinase</fullName>
        <ecNumber evidence="7">3.5.2.2</ecNumber>
    </recommendedName>
</protein>
<feature type="domain" description="Amidohydrolase-related" evidence="9">
    <location>
        <begin position="54"/>
        <end position="464"/>
    </location>
</feature>
<dbReference type="CDD" id="cd01314">
    <property type="entry name" value="D-HYD"/>
    <property type="match status" value="1"/>
</dbReference>